<dbReference type="InterPro" id="IPR043132">
    <property type="entry name" value="BCAT-like_C"/>
</dbReference>
<dbReference type="GeneID" id="10030346"/>
<name>E4UN99_ARTGP</name>
<dbReference type="EMBL" id="DS989823">
    <property type="protein sequence ID" value="EFQ99560.1"/>
    <property type="molecule type" value="Genomic_DNA"/>
</dbReference>
<accession>E4UN99</accession>
<dbReference type="FunCoup" id="E4UN99">
    <property type="interactions" value="113"/>
</dbReference>
<gene>
    <name evidence="1" type="ORF">MGYG_02572</name>
</gene>
<dbReference type="AlphaFoldDB" id="E4UN99"/>
<dbReference type="eggNOG" id="ENOG502S7GD">
    <property type="taxonomic scope" value="Eukaryota"/>
</dbReference>
<dbReference type="InterPro" id="IPR036038">
    <property type="entry name" value="Aminotransferase-like"/>
</dbReference>
<dbReference type="InParanoid" id="E4UN99"/>
<dbReference type="SUPFAM" id="SSF56752">
    <property type="entry name" value="D-aminoacid aminotransferase-like PLP-dependent enzymes"/>
    <property type="match status" value="1"/>
</dbReference>
<evidence type="ECO:0008006" key="3">
    <source>
        <dbReference type="Google" id="ProtNLM"/>
    </source>
</evidence>
<reference evidence="2" key="1">
    <citation type="journal article" date="2012" name="MBio">
        <title>Comparative genome analysis of Trichophyton rubrum and related dermatophytes reveals candidate genes involved in infection.</title>
        <authorList>
            <person name="Martinez D.A."/>
            <person name="Oliver B.G."/>
            <person name="Graeser Y."/>
            <person name="Goldberg J.M."/>
            <person name="Li W."/>
            <person name="Martinez-Rossi N.M."/>
            <person name="Monod M."/>
            <person name="Shelest E."/>
            <person name="Barton R.C."/>
            <person name="Birch E."/>
            <person name="Brakhage A.A."/>
            <person name="Chen Z."/>
            <person name="Gurr S.J."/>
            <person name="Heiman D."/>
            <person name="Heitman J."/>
            <person name="Kosti I."/>
            <person name="Rossi A."/>
            <person name="Saif S."/>
            <person name="Samalova M."/>
            <person name="Saunders C.W."/>
            <person name="Shea T."/>
            <person name="Summerbell R.C."/>
            <person name="Xu J."/>
            <person name="Young S."/>
            <person name="Zeng Q."/>
            <person name="Birren B.W."/>
            <person name="Cuomo C.A."/>
            <person name="White T.C."/>
        </authorList>
    </citation>
    <scope>NUCLEOTIDE SEQUENCE [LARGE SCALE GENOMIC DNA]</scope>
    <source>
        <strain evidence="2">ATCC MYA-4604 / CBS 118893</strain>
    </source>
</reference>
<dbReference type="OrthoDB" id="5288718at2759"/>
<proteinExistence type="predicted"/>
<organism evidence="2">
    <name type="scientific">Arthroderma gypseum (strain ATCC MYA-4604 / CBS 118893)</name>
    <name type="common">Microsporum gypseum</name>
    <dbReference type="NCBI Taxonomy" id="535722"/>
    <lineage>
        <taxon>Eukaryota</taxon>
        <taxon>Fungi</taxon>
        <taxon>Dikarya</taxon>
        <taxon>Ascomycota</taxon>
        <taxon>Pezizomycotina</taxon>
        <taxon>Eurotiomycetes</taxon>
        <taxon>Eurotiomycetidae</taxon>
        <taxon>Onygenales</taxon>
        <taxon>Arthrodermataceae</taxon>
        <taxon>Nannizzia</taxon>
    </lineage>
</organism>
<dbReference type="Gene3D" id="3.20.10.10">
    <property type="entry name" value="D-amino Acid Aminotransferase, subunit A, domain 2"/>
    <property type="match status" value="1"/>
</dbReference>
<sequence length="273" mass="30433">MAGIYADFRVISTLRYDPELISGITKPLSYPEPTCSSYYLLPYHCGRLLDAAVDFQWTAAVSRMQRTGSVEQFAESLNTFLPDKSRPWRLRILLDHEGELAVEASPVVSPLSSHIFFLPLRPSFSSLCTHNKDVVRWKLRLDTQPTEPSLFTRHKTTARDMYNAARTRANLPSLAAPIEVLMYNLKGEVTEGSITTVYFKKRVDAATYDPTTGDGGWVTPLLTCGGNSATTRRYALDSGICSEDIIRIDTLKAGEEVWLSNGARGFMPATLEL</sequence>
<dbReference type="Pfam" id="PF01063">
    <property type="entry name" value="Aminotran_4"/>
    <property type="match status" value="1"/>
</dbReference>
<protein>
    <recommendedName>
        <fullName evidence="3">Aminodeoxychorismate lyase</fullName>
    </recommendedName>
</protein>
<dbReference type="InterPro" id="IPR001544">
    <property type="entry name" value="Aminotrans_IV"/>
</dbReference>
<dbReference type="GO" id="GO:0003824">
    <property type="term" value="F:catalytic activity"/>
    <property type="evidence" value="ECO:0007669"/>
    <property type="project" value="InterPro"/>
</dbReference>
<keyword evidence="2" id="KW-1185">Reference proteome</keyword>
<dbReference type="Gene3D" id="3.30.470.10">
    <property type="match status" value="1"/>
</dbReference>
<dbReference type="RefSeq" id="XP_003175043.1">
    <property type="nucleotide sequence ID" value="XM_003174995.1"/>
</dbReference>
<dbReference type="OMA" id="VWLSNGV"/>
<evidence type="ECO:0000313" key="2">
    <source>
        <dbReference type="Proteomes" id="UP000002669"/>
    </source>
</evidence>
<evidence type="ECO:0000313" key="1">
    <source>
        <dbReference type="EMBL" id="EFQ99560.1"/>
    </source>
</evidence>
<dbReference type="STRING" id="535722.E4UN99"/>
<dbReference type="VEuPathDB" id="FungiDB:MGYG_02572"/>
<dbReference type="InterPro" id="IPR043131">
    <property type="entry name" value="BCAT-like_N"/>
</dbReference>
<dbReference type="Proteomes" id="UP000002669">
    <property type="component" value="Unassembled WGS sequence"/>
</dbReference>
<dbReference type="HOGENOM" id="CLU_020844_6_0_1"/>